<sequence>MKKSRSNFLIMLTLVLLALSACTRATEDPNSEFSIPPTIEVVLPDDNSIFYTSEGPNRQADLHFIGRDDVTVDWVSITVINSRDQEVYYDKDITRTTSTSFEMFRNFSTEAADTYTVIFEVSDTAENTLEARRTIIFEDRVELDTDS</sequence>
<evidence type="ECO:0000313" key="3">
    <source>
        <dbReference type="Proteomes" id="UP000590442"/>
    </source>
</evidence>
<feature type="chain" id="PRO_5032412127" description="DUF4625 domain-containing protein" evidence="1">
    <location>
        <begin position="28"/>
        <end position="147"/>
    </location>
</feature>
<proteinExistence type="predicted"/>
<evidence type="ECO:0000313" key="2">
    <source>
        <dbReference type="EMBL" id="NJB69934.1"/>
    </source>
</evidence>
<name>A0A846QXW7_9FLAO</name>
<reference evidence="2 3" key="1">
    <citation type="submission" date="2020-03" db="EMBL/GenBank/DDBJ databases">
        <title>Genomic Encyclopedia of Type Strains, Phase IV (KMG-IV): sequencing the most valuable type-strain genomes for metagenomic binning, comparative biology and taxonomic classification.</title>
        <authorList>
            <person name="Goeker M."/>
        </authorList>
    </citation>
    <scope>NUCLEOTIDE SEQUENCE [LARGE SCALE GENOMIC DNA]</scope>
    <source>
        <strain evidence="2 3">DSM 29762</strain>
    </source>
</reference>
<keyword evidence="1" id="KW-0732">Signal</keyword>
<dbReference type="PROSITE" id="PS51257">
    <property type="entry name" value="PROKAR_LIPOPROTEIN"/>
    <property type="match status" value="1"/>
</dbReference>
<dbReference type="RefSeq" id="WP_167960311.1">
    <property type="nucleotide sequence ID" value="NZ_JAATJJ010000001.1"/>
</dbReference>
<organism evidence="2 3">
    <name type="scientific">Saonia flava</name>
    <dbReference type="NCBI Taxonomy" id="523696"/>
    <lineage>
        <taxon>Bacteria</taxon>
        <taxon>Pseudomonadati</taxon>
        <taxon>Bacteroidota</taxon>
        <taxon>Flavobacteriia</taxon>
        <taxon>Flavobacteriales</taxon>
        <taxon>Flavobacteriaceae</taxon>
        <taxon>Saonia</taxon>
    </lineage>
</organism>
<accession>A0A846QXW7</accession>
<feature type="signal peptide" evidence="1">
    <location>
        <begin position="1"/>
        <end position="27"/>
    </location>
</feature>
<comment type="caution">
    <text evidence="2">The sequence shown here is derived from an EMBL/GenBank/DDBJ whole genome shotgun (WGS) entry which is preliminary data.</text>
</comment>
<dbReference type="AlphaFoldDB" id="A0A846QXW7"/>
<dbReference type="EMBL" id="JAATJJ010000001">
    <property type="protein sequence ID" value="NJB69934.1"/>
    <property type="molecule type" value="Genomic_DNA"/>
</dbReference>
<gene>
    <name evidence="2" type="ORF">GGR42_000396</name>
</gene>
<evidence type="ECO:0008006" key="4">
    <source>
        <dbReference type="Google" id="ProtNLM"/>
    </source>
</evidence>
<keyword evidence="3" id="KW-1185">Reference proteome</keyword>
<protein>
    <recommendedName>
        <fullName evidence="4">DUF4625 domain-containing protein</fullName>
    </recommendedName>
</protein>
<dbReference type="Proteomes" id="UP000590442">
    <property type="component" value="Unassembled WGS sequence"/>
</dbReference>
<evidence type="ECO:0000256" key="1">
    <source>
        <dbReference type="SAM" id="SignalP"/>
    </source>
</evidence>